<dbReference type="OrthoDB" id="10051404at2759"/>
<dbReference type="Proteomes" id="UP000186922">
    <property type="component" value="Unassembled WGS sequence"/>
</dbReference>
<evidence type="ECO:0008006" key="3">
    <source>
        <dbReference type="Google" id="ProtNLM"/>
    </source>
</evidence>
<gene>
    <name evidence="1" type="primary">RvY_07127-1</name>
    <name evidence="1" type="synonym">RvY_07127.1</name>
    <name evidence="1" type="ORF">RvY_07127</name>
</gene>
<proteinExistence type="predicted"/>
<sequence>MNAVKRYGGDMGNSHMSRWAAGKIISMKMRCMLVAWLTQPHFGVMIHESTDRGGSQNLIIYIRVEIDGDPVSFFWGLVKMTKTTSATDITDALLDDLIASQANSWLGLKRDYMVRKWVGFPADGASALPGLNGVANRLADQFPLIMSTHCVAHRLQLSTR</sequence>
<dbReference type="PANTHER" id="PTHR46880:SF5">
    <property type="entry name" value="DUF4371 DOMAIN-CONTAINING PROTEIN"/>
    <property type="match status" value="1"/>
</dbReference>
<accession>A0A1D1V490</accession>
<comment type="caution">
    <text evidence="1">The sequence shown here is derived from an EMBL/GenBank/DDBJ whole genome shotgun (WGS) entry which is preliminary data.</text>
</comment>
<name>A0A1D1V490_RAMVA</name>
<reference evidence="1 2" key="1">
    <citation type="journal article" date="2016" name="Nat. Commun.">
        <title>Extremotolerant tardigrade genome and improved radiotolerance of human cultured cells by tardigrade-unique protein.</title>
        <authorList>
            <person name="Hashimoto T."/>
            <person name="Horikawa D.D."/>
            <person name="Saito Y."/>
            <person name="Kuwahara H."/>
            <person name="Kozuka-Hata H."/>
            <person name="Shin-I T."/>
            <person name="Minakuchi Y."/>
            <person name="Ohishi K."/>
            <person name="Motoyama A."/>
            <person name="Aizu T."/>
            <person name="Enomoto A."/>
            <person name="Kondo K."/>
            <person name="Tanaka S."/>
            <person name="Hara Y."/>
            <person name="Koshikawa S."/>
            <person name="Sagara H."/>
            <person name="Miura T."/>
            <person name="Yokobori S."/>
            <person name="Miyagawa K."/>
            <person name="Suzuki Y."/>
            <person name="Kubo T."/>
            <person name="Oyama M."/>
            <person name="Kohara Y."/>
            <person name="Fujiyama A."/>
            <person name="Arakawa K."/>
            <person name="Katayama T."/>
            <person name="Toyoda A."/>
            <person name="Kunieda T."/>
        </authorList>
    </citation>
    <scope>NUCLEOTIDE SEQUENCE [LARGE SCALE GENOMIC DNA]</scope>
    <source>
        <strain evidence="1 2">YOKOZUNA-1</strain>
    </source>
</reference>
<protein>
    <recommendedName>
        <fullName evidence="3">DUF4371 domain-containing protein</fullName>
    </recommendedName>
</protein>
<dbReference type="STRING" id="947166.A0A1D1V490"/>
<evidence type="ECO:0000313" key="1">
    <source>
        <dbReference type="EMBL" id="GAU95525.1"/>
    </source>
</evidence>
<dbReference type="AlphaFoldDB" id="A0A1D1V490"/>
<dbReference type="EMBL" id="BDGG01000003">
    <property type="protein sequence ID" value="GAU95525.1"/>
    <property type="molecule type" value="Genomic_DNA"/>
</dbReference>
<organism evidence="1 2">
    <name type="scientific">Ramazzottius varieornatus</name>
    <name type="common">Water bear</name>
    <name type="synonym">Tardigrade</name>
    <dbReference type="NCBI Taxonomy" id="947166"/>
    <lineage>
        <taxon>Eukaryota</taxon>
        <taxon>Metazoa</taxon>
        <taxon>Ecdysozoa</taxon>
        <taxon>Tardigrada</taxon>
        <taxon>Eutardigrada</taxon>
        <taxon>Parachela</taxon>
        <taxon>Hypsibioidea</taxon>
        <taxon>Ramazzottiidae</taxon>
        <taxon>Ramazzottius</taxon>
    </lineage>
</organism>
<dbReference type="PANTHER" id="PTHR46880">
    <property type="entry name" value="RAS-ASSOCIATING DOMAIN-CONTAINING PROTEIN"/>
    <property type="match status" value="1"/>
</dbReference>
<evidence type="ECO:0000313" key="2">
    <source>
        <dbReference type="Proteomes" id="UP000186922"/>
    </source>
</evidence>
<keyword evidence="2" id="KW-1185">Reference proteome</keyword>